<reference evidence="6 7" key="1">
    <citation type="journal article" date="2020" name="ISME J.">
        <title>Comparative genomics reveals insights into cyanobacterial evolution and habitat adaptation.</title>
        <authorList>
            <person name="Chen M.Y."/>
            <person name="Teng W.K."/>
            <person name="Zhao L."/>
            <person name="Hu C.X."/>
            <person name="Zhou Y.K."/>
            <person name="Han B.P."/>
            <person name="Song L.R."/>
            <person name="Shu W.S."/>
        </authorList>
    </citation>
    <scope>NUCLEOTIDE SEQUENCE [LARGE SCALE GENOMIC DNA]</scope>
    <source>
        <strain evidence="6 7">FACHB-723</strain>
    </source>
</reference>
<dbReference type="SUPFAM" id="SSF47384">
    <property type="entry name" value="Homodimeric domain of signal transducing histidine kinase"/>
    <property type="match status" value="1"/>
</dbReference>
<dbReference type="InterPro" id="IPR005467">
    <property type="entry name" value="His_kinase_dom"/>
</dbReference>
<name>A0ABR7ZZM5_9CYAN</name>
<dbReference type="Pfam" id="PF02518">
    <property type="entry name" value="HATPase_c"/>
    <property type="match status" value="1"/>
</dbReference>
<dbReference type="InterPro" id="IPR036890">
    <property type="entry name" value="HATPase_C_sf"/>
</dbReference>
<dbReference type="Proteomes" id="UP000642094">
    <property type="component" value="Unassembled WGS sequence"/>
</dbReference>
<keyword evidence="3" id="KW-0418">Kinase</keyword>
<evidence type="ECO:0000313" key="6">
    <source>
        <dbReference type="EMBL" id="MBD2188547.1"/>
    </source>
</evidence>
<dbReference type="PANTHER" id="PTHR43065:SF48">
    <property type="entry name" value="HISTIDINE KINASE"/>
    <property type="match status" value="1"/>
</dbReference>
<evidence type="ECO:0000256" key="4">
    <source>
        <dbReference type="ARBA" id="ARBA00023012"/>
    </source>
</evidence>
<accession>A0ABR7ZZM5</accession>
<evidence type="ECO:0000256" key="2">
    <source>
        <dbReference type="ARBA" id="ARBA00012438"/>
    </source>
</evidence>
<sequence length="663" mass="75009">MIKSVLLAHLSQEQSLIWHDVLLAHKIEVWAFHESEDLLHMLEQKRTSNQGLPQLVISDMYGIRPGGSGLLLATELCKWCADYVPQMKVLLINPRQSQIKEVEKKWAIRRGAIDLLPQISAKNLSSAFVTVARALEIEVKPKVLTSVIKNIQRQQQHADKGAIQGKNIRQTATQELARKMAMIPLMVMANEPEIELNEDKPLLNPKKQLALDSNIAELDLFDTHVDLDKTGAFTKQLFKDNPILPALIVYDRNEYVGMLSRRRFLECLSRPYALELFTKRPLRVLYEQVNVEVLELDGNMPIVTASQLALSRPDDEIYEPVIVRLADDQHAVLDVHSLLQSQSHIHELATKLLREQAQTTMFQTEKMASLGQIVAEVSHDIRNPAVKIHNNTESLVTYIDGLMKILRTYEKEYGTKSPTISKMLEEVEWELIRADLPQVVQGIRSGSRYLNRLVDTLQSLSHMEDHSTPGPLSIVECVESSLTILSGRTKGVQIVKKYGEVPQVNGLCDRIIQVFINLISNAIDALLDLKLHPELIEQREHMLLREDARFEDGLAYSNVQTDVETTWQPLVMISSAIATIDNRDWVSIKIADNGMGIPSDMQNHIFDSFFTNKGDNKRTGLGLAVCHQVITQQHHGKIILRSPYLNYKGDVTIGSEFEVLLPI</sequence>
<gene>
    <name evidence="6" type="ORF">H6F41_10360</name>
</gene>
<dbReference type="InterPro" id="IPR003594">
    <property type="entry name" value="HATPase_dom"/>
</dbReference>
<dbReference type="Gene3D" id="3.30.565.10">
    <property type="entry name" value="Histidine kinase-like ATPase, C-terminal domain"/>
    <property type="match status" value="1"/>
</dbReference>
<proteinExistence type="predicted"/>
<organism evidence="6 7">
    <name type="scientific">Pseudanabaena mucicola FACHB-723</name>
    <dbReference type="NCBI Taxonomy" id="2692860"/>
    <lineage>
        <taxon>Bacteria</taxon>
        <taxon>Bacillati</taxon>
        <taxon>Cyanobacteriota</taxon>
        <taxon>Cyanophyceae</taxon>
        <taxon>Pseudanabaenales</taxon>
        <taxon>Pseudanabaenaceae</taxon>
        <taxon>Pseudanabaena</taxon>
    </lineage>
</organism>
<dbReference type="PROSITE" id="PS50109">
    <property type="entry name" value="HIS_KIN"/>
    <property type="match status" value="1"/>
</dbReference>
<protein>
    <recommendedName>
        <fullName evidence="2">histidine kinase</fullName>
        <ecNumber evidence="2">2.7.13.3</ecNumber>
    </recommendedName>
</protein>
<evidence type="ECO:0000259" key="5">
    <source>
        <dbReference type="PROSITE" id="PS50109"/>
    </source>
</evidence>
<keyword evidence="3" id="KW-0808">Transferase</keyword>
<dbReference type="RefSeq" id="WP_190403398.1">
    <property type="nucleotide sequence ID" value="NZ_JACJQB010000018.1"/>
</dbReference>
<dbReference type="SMART" id="SM00387">
    <property type="entry name" value="HATPase_c"/>
    <property type="match status" value="1"/>
</dbReference>
<keyword evidence="7" id="KW-1185">Reference proteome</keyword>
<dbReference type="PANTHER" id="PTHR43065">
    <property type="entry name" value="SENSOR HISTIDINE KINASE"/>
    <property type="match status" value="1"/>
</dbReference>
<evidence type="ECO:0000313" key="7">
    <source>
        <dbReference type="Proteomes" id="UP000642094"/>
    </source>
</evidence>
<dbReference type="InterPro" id="IPR036097">
    <property type="entry name" value="HisK_dim/P_sf"/>
</dbReference>
<dbReference type="Gene3D" id="1.10.287.130">
    <property type="match status" value="1"/>
</dbReference>
<dbReference type="CDD" id="cd00075">
    <property type="entry name" value="HATPase"/>
    <property type="match status" value="1"/>
</dbReference>
<comment type="caution">
    <text evidence="6">The sequence shown here is derived from an EMBL/GenBank/DDBJ whole genome shotgun (WGS) entry which is preliminary data.</text>
</comment>
<dbReference type="SUPFAM" id="SSF55874">
    <property type="entry name" value="ATPase domain of HSP90 chaperone/DNA topoisomerase II/histidine kinase"/>
    <property type="match status" value="1"/>
</dbReference>
<dbReference type="EMBL" id="JACJQB010000018">
    <property type="protein sequence ID" value="MBD2188547.1"/>
    <property type="molecule type" value="Genomic_DNA"/>
</dbReference>
<feature type="domain" description="Histidine kinase" evidence="5">
    <location>
        <begin position="376"/>
        <end position="663"/>
    </location>
</feature>
<dbReference type="InterPro" id="IPR004358">
    <property type="entry name" value="Sig_transdc_His_kin-like_C"/>
</dbReference>
<comment type="catalytic activity">
    <reaction evidence="1">
        <text>ATP + protein L-histidine = ADP + protein N-phospho-L-histidine.</text>
        <dbReference type="EC" id="2.7.13.3"/>
    </reaction>
</comment>
<dbReference type="EC" id="2.7.13.3" evidence="2"/>
<keyword evidence="4" id="KW-0902">Two-component regulatory system</keyword>
<dbReference type="PRINTS" id="PR00344">
    <property type="entry name" value="BCTRLSENSOR"/>
</dbReference>
<evidence type="ECO:0000256" key="3">
    <source>
        <dbReference type="ARBA" id="ARBA00022777"/>
    </source>
</evidence>
<evidence type="ECO:0000256" key="1">
    <source>
        <dbReference type="ARBA" id="ARBA00000085"/>
    </source>
</evidence>